<name>A0A426YVS6_ENSVE</name>
<evidence type="ECO:0000313" key="1">
    <source>
        <dbReference type="EMBL" id="RRT55828.1"/>
    </source>
</evidence>
<evidence type="ECO:0000313" key="2">
    <source>
        <dbReference type="Proteomes" id="UP000287651"/>
    </source>
</evidence>
<protein>
    <submittedName>
        <fullName evidence="1">Uncharacterized protein</fullName>
    </submittedName>
</protein>
<accession>A0A426YVS6</accession>
<dbReference type="Proteomes" id="UP000287651">
    <property type="component" value="Unassembled WGS sequence"/>
</dbReference>
<reference evidence="1 2" key="1">
    <citation type="journal article" date="2014" name="Agronomy (Basel)">
        <title>A Draft Genome Sequence for Ensete ventricosum, the Drought-Tolerant Tree Against Hunger.</title>
        <authorList>
            <person name="Harrison J."/>
            <person name="Moore K.A."/>
            <person name="Paszkiewicz K."/>
            <person name="Jones T."/>
            <person name="Grant M."/>
            <person name="Ambacheew D."/>
            <person name="Muzemil S."/>
            <person name="Studholme D.J."/>
        </authorList>
    </citation>
    <scope>NUCLEOTIDE SEQUENCE [LARGE SCALE GENOMIC DNA]</scope>
</reference>
<comment type="caution">
    <text evidence="1">The sequence shown here is derived from an EMBL/GenBank/DDBJ whole genome shotgun (WGS) entry which is preliminary data.</text>
</comment>
<dbReference type="AlphaFoldDB" id="A0A426YVS6"/>
<dbReference type="EMBL" id="AMZH03009907">
    <property type="protein sequence ID" value="RRT55828.1"/>
    <property type="molecule type" value="Genomic_DNA"/>
</dbReference>
<sequence length="54" mass="6078">MKQHNLTLASTRVHILGLCPKKALCIRSMFHLLRRLPSCGLNTSSSSYYDQVST</sequence>
<proteinExistence type="predicted"/>
<organism evidence="1 2">
    <name type="scientific">Ensete ventricosum</name>
    <name type="common">Abyssinian banana</name>
    <name type="synonym">Musa ensete</name>
    <dbReference type="NCBI Taxonomy" id="4639"/>
    <lineage>
        <taxon>Eukaryota</taxon>
        <taxon>Viridiplantae</taxon>
        <taxon>Streptophyta</taxon>
        <taxon>Embryophyta</taxon>
        <taxon>Tracheophyta</taxon>
        <taxon>Spermatophyta</taxon>
        <taxon>Magnoliopsida</taxon>
        <taxon>Liliopsida</taxon>
        <taxon>Zingiberales</taxon>
        <taxon>Musaceae</taxon>
        <taxon>Ensete</taxon>
    </lineage>
</organism>
<gene>
    <name evidence="1" type="ORF">B296_00048193</name>
</gene>